<accession>A0A382KGI2</accession>
<proteinExistence type="predicted"/>
<keyword evidence="1" id="KW-0472">Membrane</keyword>
<dbReference type="AlphaFoldDB" id="A0A382KGI2"/>
<keyword evidence="1" id="KW-1133">Transmembrane helix</keyword>
<evidence type="ECO:0000313" key="2">
    <source>
        <dbReference type="EMBL" id="SVC22523.1"/>
    </source>
</evidence>
<sequence length="49" mass="5816">MNAISVGDEATIRLTIFVMLFLALAITERIFPKRRSEFWLNRWFNNLSL</sequence>
<gene>
    <name evidence="2" type="ORF">METZ01_LOCUS275377</name>
</gene>
<feature type="non-terminal residue" evidence="2">
    <location>
        <position position="49"/>
    </location>
</feature>
<name>A0A382KGI2_9ZZZZ</name>
<organism evidence="2">
    <name type="scientific">marine metagenome</name>
    <dbReference type="NCBI Taxonomy" id="408172"/>
    <lineage>
        <taxon>unclassified sequences</taxon>
        <taxon>metagenomes</taxon>
        <taxon>ecological metagenomes</taxon>
    </lineage>
</organism>
<reference evidence="2" key="1">
    <citation type="submission" date="2018-05" db="EMBL/GenBank/DDBJ databases">
        <authorList>
            <person name="Lanie J.A."/>
            <person name="Ng W.-L."/>
            <person name="Kazmierczak K.M."/>
            <person name="Andrzejewski T.M."/>
            <person name="Davidsen T.M."/>
            <person name="Wayne K.J."/>
            <person name="Tettelin H."/>
            <person name="Glass J.I."/>
            <person name="Rusch D."/>
            <person name="Podicherti R."/>
            <person name="Tsui H.-C.T."/>
            <person name="Winkler M.E."/>
        </authorList>
    </citation>
    <scope>NUCLEOTIDE SEQUENCE</scope>
</reference>
<dbReference type="EMBL" id="UINC01079991">
    <property type="protein sequence ID" value="SVC22523.1"/>
    <property type="molecule type" value="Genomic_DNA"/>
</dbReference>
<feature type="transmembrane region" description="Helical" evidence="1">
    <location>
        <begin position="12"/>
        <end position="31"/>
    </location>
</feature>
<evidence type="ECO:0000256" key="1">
    <source>
        <dbReference type="SAM" id="Phobius"/>
    </source>
</evidence>
<keyword evidence="1" id="KW-0812">Transmembrane</keyword>
<protein>
    <submittedName>
        <fullName evidence="2">Uncharacterized protein</fullName>
    </submittedName>
</protein>